<protein>
    <submittedName>
        <fullName evidence="2">Uncharacterized protein</fullName>
    </submittedName>
</protein>
<feature type="non-terminal residue" evidence="2">
    <location>
        <position position="1"/>
    </location>
</feature>
<dbReference type="EMBL" id="LAZR01029359">
    <property type="protein sequence ID" value="KKL59812.1"/>
    <property type="molecule type" value="Genomic_DNA"/>
</dbReference>
<proteinExistence type="predicted"/>
<keyword evidence="1" id="KW-1133">Transmembrane helix</keyword>
<feature type="transmembrane region" description="Helical" evidence="1">
    <location>
        <begin position="6"/>
        <end position="25"/>
    </location>
</feature>
<feature type="transmembrane region" description="Helical" evidence="1">
    <location>
        <begin position="57"/>
        <end position="80"/>
    </location>
</feature>
<comment type="caution">
    <text evidence="2">The sequence shown here is derived from an EMBL/GenBank/DDBJ whole genome shotgun (WGS) entry which is preliminary data.</text>
</comment>
<evidence type="ECO:0000313" key="2">
    <source>
        <dbReference type="EMBL" id="KKL59812.1"/>
    </source>
</evidence>
<keyword evidence="1" id="KW-0472">Membrane</keyword>
<dbReference type="AlphaFoldDB" id="A0A0F9G9C1"/>
<name>A0A0F9G9C1_9ZZZZ</name>
<organism evidence="2">
    <name type="scientific">marine sediment metagenome</name>
    <dbReference type="NCBI Taxonomy" id="412755"/>
    <lineage>
        <taxon>unclassified sequences</taxon>
        <taxon>metagenomes</taxon>
        <taxon>ecological metagenomes</taxon>
    </lineage>
</organism>
<evidence type="ECO:0000256" key="1">
    <source>
        <dbReference type="SAM" id="Phobius"/>
    </source>
</evidence>
<keyword evidence="1" id="KW-0812">Transmembrane</keyword>
<accession>A0A0F9G9C1</accession>
<gene>
    <name evidence="2" type="ORF">LCGC14_2211560</name>
</gene>
<sequence>GPEMILSWIIAFGLIGLIASVFLLINTEFKNETVNGSLEEQAIEDASSGIAKITSKLPLIGTIIVLSVILIIVLAVVAYVRMQTGAYGNVQ</sequence>
<reference evidence="2" key="1">
    <citation type="journal article" date="2015" name="Nature">
        <title>Complex archaea that bridge the gap between prokaryotes and eukaryotes.</title>
        <authorList>
            <person name="Spang A."/>
            <person name="Saw J.H."/>
            <person name="Jorgensen S.L."/>
            <person name="Zaremba-Niedzwiedzka K."/>
            <person name="Martijn J."/>
            <person name="Lind A.E."/>
            <person name="van Eijk R."/>
            <person name="Schleper C."/>
            <person name="Guy L."/>
            <person name="Ettema T.J."/>
        </authorList>
    </citation>
    <scope>NUCLEOTIDE SEQUENCE</scope>
</reference>